<evidence type="ECO:0000256" key="6">
    <source>
        <dbReference type="SAM" id="MobiDB-lite"/>
    </source>
</evidence>
<evidence type="ECO:0000256" key="3">
    <source>
        <dbReference type="ARBA" id="ARBA00022679"/>
    </source>
</evidence>
<evidence type="ECO:0000256" key="5">
    <source>
        <dbReference type="RuleBase" id="RU369093"/>
    </source>
</evidence>
<dbReference type="InterPro" id="IPR045210">
    <property type="entry name" value="RING-Ubox_PUB"/>
</dbReference>
<sequence>MVREELYITVPSLFRCPISLDVMKSPVSLCTGVTYDRSSIQHWLESGHDTCPATNQPLPSKDFVPNLTLHRLINLWIHSSASSSRAATGASSSPSPSSSGSTPLPLLPPVILTSEIRQLVSGIAREPHAAGLDGFEKVAEFASYSEENRRFLANLHDSVEAILRVLVREGERVEVLESALWILDLILLENGVRERILRLIFRTDYERCFDSILLVLRKGTLRSKIQSSRILEMIASNPDSRRTIGEKDAILSVLVHLLRTETDETLTETILSCLISFSVTRSIKVQLIQLGIVFVLSRILSDPKTTGPAAERALKMVHLVSALAEGREAISEDPRCALAVLDRLVKVRAAAKEEGLAVLWSMCCAYRDERVKEMIAKGNGVTKLLVVMQSEGDGVVVKKMCMELVKKLRRGVAMADPSSSSSSSRYGGLGSLETKTTHIRPY</sequence>
<organism evidence="8 9">
    <name type="scientific">Trapa natans</name>
    <name type="common">Water chestnut</name>
    <dbReference type="NCBI Taxonomy" id="22666"/>
    <lineage>
        <taxon>Eukaryota</taxon>
        <taxon>Viridiplantae</taxon>
        <taxon>Streptophyta</taxon>
        <taxon>Embryophyta</taxon>
        <taxon>Tracheophyta</taxon>
        <taxon>Spermatophyta</taxon>
        <taxon>Magnoliopsida</taxon>
        <taxon>eudicotyledons</taxon>
        <taxon>Gunneridae</taxon>
        <taxon>Pentapetalae</taxon>
        <taxon>rosids</taxon>
        <taxon>malvids</taxon>
        <taxon>Myrtales</taxon>
        <taxon>Lythraceae</taxon>
        <taxon>Trapa</taxon>
    </lineage>
</organism>
<feature type="region of interest" description="Disordered" evidence="6">
    <location>
        <begin position="415"/>
        <end position="442"/>
    </location>
</feature>
<evidence type="ECO:0000256" key="2">
    <source>
        <dbReference type="ARBA" id="ARBA00004906"/>
    </source>
</evidence>
<evidence type="ECO:0000259" key="7">
    <source>
        <dbReference type="PROSITE" id="PS51698"/>
    </source>
</evidence>
<dbReference type="Gene3D" id="1.25.10.10">
    <property type="entry name" value="Leucine-rich Repeat Variant"/>
    <property type="match status" value="1"/>
</dbReference>
<name>A0AAN7R5T1_TRANT</name>
<proteinExistence type="predicted"/>
<dbReference type="SUPFAM" id="SSF57850">
    <property type="entry name" value="RING/U-box"/>
    <property type="match status" value="1"/>
</dbReference>
<gene>
    <name evidence="8" type="ORF">SAY86_019690</name>
</gene>
<dbReference type="EMBL" id="JAXQNO010000011">
    <property type="protein sequence ID" value="KAK4788371.1"/>
    <property type="molecule type" value="Genomic_DNA"/>
</dbReference>
<dbReference type="InterPro" id="IPR011989">
    <property type="entry name" value="ARM-like"/>
</dbReference>
<dbReference type="InterPro" id="IPR013083">
    <property type="entry name" value="Znf_RING/FYVE/PHD"/>
</dbReference>
<dbReference type="SUPFAM" id="SSF48371">
    <property type="entry name" value="ARM repeat"/>
    <property type="match status" value="1"/>
</dbReference>
<dbReference type="GO" id="GO:0016567">
    <property type="term" value="P:protein ubiquitination"/>
    <property type="evidence" value="ECO:0007669"/>
    <property type="project" value="UniProtKB-UniRule"/>
</dbReference>
<keyword evidence="9" id="KW-1185">Reference proteome</keyword>
<dbReference type="EC" id="2.3.2.27" evidence="5"/>
<evidence type="ECO:0000256" key="4">
    <source>
        <dbReference type="ARBA" id="ARBA00022786"/>
    </source>
</evidence>
<dbReference type="FunFam" id="3.30.40.10:FF:000442">
    <property type="entry name" value="RING-type E3 ubiquitin transferase"/>
    <property type="match status" value="1"/>
</dbReference>
<keyword evidence="4 5" id="KW-0833">Ubl conjugation pathway</keyword>
<accession>A0AAN7R5T1</accession>
<evidence type="ECO:0000313" key="9">
    <source>
        <dbReference type="Proteomes" id="UP001346149"/>
    </source>
</evidence>
<evidence type="ECO:0000256" key="1">
    <source>
        <dbReference type="ARBA" id="ARBA00000900"/>
    </source>
</evidence>
<dbReference type="SMART" id="SM00504">
    <property type="entry name" value="Ubox"/>
    <property type="match status" value="1"/>
</dbReference>
<comment type="pathway">
    <text evidence="2 5">Protein modification; protein ubiquitination.</text>
</comment>
<dbReference type="InterPro" id="IPR016024">
    <property type="entry name" value="ARM-type_fold"/>
</dbReference>
<dbReference type="PANTHER" id="PTHR22849:SF163">
    <property type="entry name" value="U-BOX DOMAIN-CONTAINING PROTEIN"/>
    <property type="match status" value="1"/>
</dbReference>
<keyword evidence="3 5" id="KW-0808">Transferase</keyword>
<dbReference type="Proteomes" id="UP001346149">
    <property type="component" value="Unassembled WGS sequence"/>
</dbReference>
<dbReference type="InterPro" id="IPR045185">
    <property type="entry name" value="PUB22/23/24-like"/>
</dbReference>
<dbReference type="InterPro" id="IPR058678">
    <property type="entry name" value="ARM_PUB"/>
</dbReference>
<dbReference type="Pfam" id="PF04564">
    <property type="entry name" value="U-box"/>
    <property type="match status" value="1"/>
</dbReference>
<reference evidence="8 9" key="1">
    <citation type="journal article" date="2023" name="Hortic Res">
        <title>Pangenome of water caltrop reveals structural variations and asymmetric subgenome divergence after allopolyploidization.</title>
        <authorList>
            <person name="Zhang X."/>
            <person name="Chen Y."/>
            <person name="Wang L."/>
            <person name="Yuan Y."/>
            <person name="Fang M."/>
            <person name="Shi L."/>
            <person name="Lu R."/>
            <person name="Comes H.P."/>
            <person name="Ma Y."/>
            <person name="Chen Y."/>
            <person name="Huang G."/>
            <person name="Zhou Y."/>
            <person name="Zheng Z."/>
            <person name="Qiu Y."/>
        </authorList>
    </citation>
    <scope>NUCLEOTIDE SEQUENCE [LARGE SCALE GENOMIC DNA]</scope>
    <source>
        <strain evidence="8">F231</strain>
    </source>
</reference>
<protein>
    <recommendedName>
        <fullName evidence="5 7">U-box domain-containing protein</fullName>
        <ecNumber evidence="5">2.3.2.27</ecNumber>
    </recommendedName>
    <alternativeName>
        <fullName evidence="5">RING-type E3 ubiquitin transferase PUB</fullName>
    </alternativeName>
</protein>
<dbReference type="GO" id="GO:0061630">
    <property type="term" value="F:ubiquitin protein ligase activity"/>
    <property type="evidence" value="ECO:0007669"/>
    <property type="project" value="UniProtKB-UniRule"/>
</dbReference>
<dbReference type="AlphaFoldDB" id="A0AAN7R5T1"/>
<dbReference type="CDD" id="cd16664">
    <property type="entry name" value="RING-Ubox_PUB"/>
    <property type="match status" value="1"/>
</dbReference>
<dbReference type="InterPro" id="IPR003613">
    <property type="entry name" value="Ubox_domain"/>
</dbReference>
<dbReference type="PANTHER" id="PTHR22849">
    <property type="entry name" value="WDSAM1 PROTEIN"/>
    <property type="match status" value="1"/>
</dbReference>
<evidence type="ECO:0000313" key="8">
    <source>
        <dbReference type="EMBL" id="KAK4788371.1"/>
    </source>
</evidence>
<dbReference type="Pfam" id="PF25598">
    <property type="entry name" value="ARM_PUB"/>
    <property type="match status" value="1"/>
</dbReference>
<comment type="caution">
    <text evidence="8">The sequence shown here is derived from an EMBL/GenBank/DDBJ whole genome shotgun (WGS) entry which is preliminary data.</text>
</comment>
<dbReference type="Gene3D" id="3.30.40.10">
    <property type="entry name" value="Zinc/RING finger domain, C3HC4 (zinc finger)"/>
    <property type="match status" value="1"/>
</dbReference>
<dbReference type="PROSITE" id="PS51698">
    <property type="entry name" value="U_BOX"/>
    <property type="match status" value="1"/>
</dbReference>
<feature type="domain" description="U-box" evidence="7">
    <location>
        <begin position="9"/>
        <end position="83"/>
    </location>
</feature>
<comment type="function">
    <text evidence="5">Functions as an E3 ubiquitin ligase.</text>
</comment>
<comment type="catalytic activity">
    <reaction evidence="1 5">
        <text>S-ubiquitinyl-[E2 ubiquitin-conjugating enzyme]-L-cysteine + [acceptor protein]-L-lysine = [E2 ubiquitin-conjugating enzyme]-L-cysteine + N(6)-ubiquitinyl-[acceptor protein]-L-lysine.</text>
        <dbReference type="EC" id="2.3.2.27"/>
    </reaction>
</comment>